<dbReference type="AlphaFoldDB" id="A0A1G2I1S3"/>
<evidence type="ECO:0000259" key="3">
    <source>
        <dbReference type="PROSITE" id="PS50165"/>
    </source>
</evidence>
<dbReference type="InterPro" id="IPR035901">
    <property type="entry name" value="GIY-YIG_endonuc_sf"/>
</dbReference>
<gene>
    <name evidence="4" type="ORF">A3D44_01995</name>
</gene>
<dbReference type="PROSITE" id="PS50164">
    <property type="entry name" value="GIY_YIG"/>
    <property type="match status" value="1"/>
</dbReference>
<dbReference type="Gene3D" id="3.30.420.340">
    <property type="entry name" value="UvrC, RNAse H endonuclease domain"/>
    <property type="match status" value="1"/>
</dbReference>
<accession>A0A1G2I1S3</accession>
<evidence type="ECO:0008006" key="6">
    <source>
        <dbReference type="Google" id="ProtNLM"/>
    </source>
</evidence>
<dbReference type="InterPro" id="IPR000305">
    <property type="entry name" value="GIY-YIG_endonuc"/>
</dbReference>
<feature type="domain" description="UVR" evidence="1">
    <location>
        <begin position="235"/>
        <end position="270"/>
    </location>
</feature>
<dbReference type="Pfam" id="PF08459">
    <property type="entry name" value="UvrC_RNaseH_dom"/>
    <property type="match status" value="1"/>
</dbReference>
<dbReference type="Gene3D" id="3.40.1440.10">
    <property type="entry name" value="GIY-YIG endonuclease"/>
    <property type="match status" value="1"/>
</dbReference>
<dbReference type="Proteomes" id="UP000178820">
    <property type="component" value="Unassembled WGS sequence"/>
</dbReference>
<organism evidence="4 5">
    <name type="scientific">Candidatus Staskawiczbacteria bacterium RIFCSPHIGHO2_02_FULL_42_22</name>
    <dbReference type="NCBI Taxonomy" id="1802207"/>
    <lineage>
        <taxon>Bacteria</taxon>
        <taxon>Candidatus Staskawicziibacteriota</taxon>
    </lineage>
</organism>
<dbReference type="SUPFAM" id="SSF82771">
    <property type="entry name" value="GIY-YIG endonuclease"/>
    <property type="match status" value="1"/>
</dbReference>
<comment type="caution">
    <text evidence="4">The sequence shown here is derived from an EMBL/GenBank/DDBJ whole genome shotgun (WGS) entry which is preliminary data.</text>
</comment>
<feature type="domain" description="GIY-YIG" evidence="2">
    <location>
        <begin position="17"/>
        <end position="92"/>
    </location>
</feature>
<feature type="domain" description="UvrC family homology region profile" evidence="3">
    <location>
        <begin position="283"/>
        <end position="399"/>
    </location>
</feature>
<evidence type="ECO:0000313" key="4">
    <source>
        <dbReference type="EMBL" id="OGZ68746.1"/>
    </source>
</evidence>
<dbReference type="SMART" id="SM00465">
    <property type="entry name" value="GIYc"/>
    <property type="match status" value="1"/>
</dbReference>
<sequence>MDKENVLLRKNIDRLPVTTGVYLFCKNKEIVYIGKAINIKERVKNHFLQPTHKDAFFIKKITNIRFLSTNSEIEALLLEARLIKKYQPKFNSVWRDDKHYFYVAIASGRGLTRKLTQNNAEIFPYIFITHQPRTLSVIASISEAISLKTRLPRRLRAARNDEKKIKYIGPFVDGTSLKKTLKYLRKIFPFYTSPRHSKKNCTWCHLGLCPGPNSDIQAYKKNIKKLILILQGKRKTVLRALKREMQKLSDEKKFEGAANVRNRILALENIMAHANVIENSPEAKNPFSTNFHDRGNLWKNMYWQKTEKKLRELLQVKTPISKIECYDISNIQGKQAVGSMVVFIGGKPDKSQYKKFRIRTENRPNDIAMLKEVLTRRLLHPEWGYPEIMLIDGGIAQLNVGITAKNNTRTNQTAVGFVRDIKNIKIISMAKGKRELLIENQKIHIPLKNLSQEVYNLIVHLDDEAHRFAITYHKKLRKKELLKEA</sequence>
<dbReference type="PANTHER" id="PTHR30562:SF1">
    <property type="entry name" value="UVRABC SYSTEM PROTEIN C"/>
    <property type="match status" value="1"/>
</dbReference>
<dbReference type="CDD" id="cd10434">
    <property type="entry name" value="GIY-YIG_UvrC_Cho"/>
    <property type="match status" value="1"/>
</dbReference>
<dbReference type="PROSITE" id="PS50165">
    <property type="entry name" value="UVRC"/>
    <property type="match status" value="1"/>
</dbReference>
<protein>
    <recommendedName>
        <fullName evidence="6">Excinuclease ABC subunit C</fullName>
    </recommendedName>
</protein>
<evidence type="ECO:0000313" key="5">
    <source>
        <dbReference type="Proteomes" id="UP000178820"/>
    </source>
</evidence>
<proteinExistence type="predicted"/>
<dbReference type="InterPro" id="IPR001162">
    <property type="entry name" value="UvrC_RNase_H_dom"/>
</dbReference>
<dbReference type="SUPFAM" id="SSF46600">
    <property type="entry name" value="C-terminal UvrC-binding domain of UvrB"/>
    <property type="match status" value="1"/>
</dbReference>
<dbReference type="InterPro" id="IPR050066">
    <property type="entry name" value="UvrABC_protein_C"/>
</dbReference>
<dbReference type="InterPro" id="IPR001943">
    <property type="entry name" value="UVR_dom"/>
</dbReference>
<dbReference type="GO" id="GO:0009380">
    <property type="term" value="C:excinuclease repair complex"/>
    <property type="evidence" value="ECO:0007669"/>
    <property type="project" value="TreeGrafter"/>
</dbReference>
<dbReference type="Pfam" id="PF02151">
    <property type="entry name" value="UVR"/>
    <property type="match status" value="1"/>
</dbReference>
<dbReference type="InterPro" id="IPR047296">
    <property type="entry name" value="GIY-YIG_UvrC_Cho"/>
</dbReference>
<dbReference type="GO" id="GO:0006289">
    <property type="term" value="P:nucleotide-excision repair"/>
    <property type="evidence" value="ECO:0007669"/>
    <property type="project" value="InterPro"/>
</dbReference>
<name>A0A1G2I1S3_9BACT</name>
<dbReference type="EMBL" id="MHOT01000018">
    <property type="protein sequence ID" value="OGZ68746.1"/>
    <property type="molecule type" value="Genomic_DNA"/>
</dbReference>
<reference evidence="4 5" key="1">
    <citation type="journal article" date="2016" name="Nat. Commun.">
        <title>Thousands of microbial genomes shed light on interconnected biogeochemical processes in an aquifer system.</title>
        <authorList>
            <person name="Anantharaman K."/>
            <person name="Brown C.T."/>
            <person name="Hug L.A."/>
            <person name="Sharon I."/>
            <person name="Castelle C.J."/>
            <person name="Probst A.J."/>
            <person name="Thomas B.C."/>
            <person name="Singh A."/>
            <person name="Wilkins M.J."/>
            <person name="Karaoz U."/>
            <person name="Brodie E.L."/>
            <person name="Williams K.H."/>
            <person name="Hubbard S.S."/>
            <person name="Banfield J.F."/>
        </authorList>
    </citation>
    <scope>NUCLEOTIDE SEQUENCE [LARGE SCALE GENOMIC DNA]</scope>
</reference>
<evidence type="ECO:0000259" key="2">
    <source>
        <dbReference type="PROSITE" id="PS50164"/>
    </source>
</evidence>
<evidence type="ECO:0000259" key="1">
    <source>
        <dbReference type="PROSITE" id="PS50151"/>
    </source>
</evidence>
<dbReference type="STRING" id="1802207.A3D44_01995"/>
<dbReference type="GO" id="GO:0009381">
    <property type="term" value="F:excinuclease ABC activity"/>
    <property type="evidence" value="ECO:0007669"/>
    <property type="project" value="InterPro"/>
</dbReference>
<dbReference type="PANTHER" id="PTHR30562">
    <property type="entry name" value="UVRC/OXIDOREDUCTASE"/>
    <property type="match status" value="1"/>
</dbReference>
<dbReference type="InterPro" id="IPR038476">
    <property type="entry name" value="UvrC_RNase_H_dom_sf"/>
</dbReference>
<dbReference type="InterPro" id="IPR036876">
    <property type="entry name" value="UVR_dom_sf"/>
</dbReference>
<dbReference type="PROSITE" id="PS50151">
    <property type="entry name" value="UVR"/>
    <property type="match status" value="1"/>
</dbReference>
<dbReference type="Pfam" id="PF01541">
    <property type="entry name" value="GIY-YIG"/>
    <property type="match status" value="1"/>
</dbReference>